<feature type="transmembrane region" description="Helical" evidence="1">
    <location>
        <begin position="47"/>
        <end position="66"/>
    </location>
</feature>
<sequence length="376" mass="44475">MTKRRLRQIQTLMKDAATFLRLKMKPQGATVKQLLVQFENPNIYHRYFYLLLKFYKIAGYTIYYPMGFQKFRNLRNGEPYLSLILKEKDFLSIKNPPKSSEAILLRDDDFSADYFADHFARRSESGFHLPMNFHPLMYHQNLWNEKIDTEKHRINSVFFYGNFDDEAYRDIEKTPFDILGRMQILEILQPQENFISVKSQSQLNQLISAKPDGKLIFAIKEQYMVPIEKVRETLSHFRFFLCCPGVIVPLCHNFAEAISVGTVPVLQAEYARVVYPELRHLENAVIFEDEADLFKKLDEIFRMSQDDYSNMRRNVLEYYSRHYTPENVLKKVNAAIGKKTIFLNGNHRKLKAAIQRNNFEPQAQDWIVKPWQNNAQ</sequence>
<organism evidence="2 3">
    <name type="scientific">Cruoricaptor ignavus</name>
    <dbReference type="NCBI Taxonomy" id="1118202"/>
    <lineage>
        <taxon>Bacteria</taxon>
        <taxon>Pseudomonadati</taxon>
        <taxon>Bacteroidota</taxon>
        <taxon>Flavobacteriia</taxon>
        <taxon>Flavobacteriales</taxon>
        <taxon>Weeksellaceae</taxon>
        <taxon>Cruoricaptor</taxon>
    </lineage>
</organism>
<accession>A0A1M6DUW4</accession>
<dbReference type="OrthoDB" id="643584at2"/>
<dbReference type="EMBL" id="FQYI01000004">
    <property type="protein sequence ID" value="SHI76910.1"/>
    <property type="molecule type" value="Genomic_DNA"/>
</dbReference>
<gene>
    <name evidence="2" type="ORF">SAMN05443429_104102</name>
</gene>
<keyword evidence="1" id="KW-0472">Membrane</keyword>
<keyword evidence="1" id="KW-1133">Transmembrane helix</keyword>
<dbReference type="AlphaFoldDB" id="A0A1M6DUW4"/>
<keyword evidence="1" id="KW-0812">Transmembrane</keyword>
<dbReference type="Proteomes" id="UP000184335">
    <property type="component" value="Unassembled WGS sequence"/>
</dbReference>
<proteinExistence type="predicted"/>
<reference evidence="2 3" key="1">
    <citation type="submission" date="2016-11" db="EMBL/GenBank/DDBJ databases">
        <authorList>
            <person name="Jaros S."/>
            <person name="Januszkiewicz K."/>
            <person name="Wedrychowicz H."/>
        </authorList>
    </citation>
    <scope>NUCLEOTIDE SEQUENCE [LARGE SCALE GENOMIC DNA]</scope>
    <source>
        <strain evidence="2 3">DSM 25479</strain>
    </source>
</reference>
<dbReference type="STRING" id="1118202.SAMN05443429_104102"/>
<protein>
    <submittedName>
        <fullName evidence="2">Uncharacterized protein</fullName>
    </submittedName>
</protein>
<name>A0A1M6DUW4_9FLAO</name>
<evidence type="ECO:0000256" key="1">
    <source>
        <dbReference type="SAM" id="Phobius"/>
    </source>
</evidence>
<evidence type="ECO:0000313" key="3">
    <source>
        <dbReference type="Proteomes" id="UP000184335"/>
    </source>
</evidence>
<dbReference type="RefSeq" id="WP_143154046.1">
    <property type="nucleotide sequence ID" value="NZ_FQYI01000004.1"/>
</dbReference>
<keyword evidence="3" id="KW-1185">Reference proteome</keyword>
<evidence type="ECO:0000313" key="2">
    <source>
        <dbReference type="EMBL" id="SHI76910.1"/>
    </source>
</evidence>